<dbReference type="RefSeq" id="WP_272134137.1">
    <property type="nucleotide sequence ID" value="NZ_JAQLOI010000001.1"/>
</dbReference>
<dbReference type="Proteomes" id="UP001210678">
    <property type="component" value="Unassembled WGS sequence"/>
</dbReference>
<sequence>MKNILTTAAIIALAGCQNMNAESVSDAPTTQKTEECSIYDTRDWQASIASLEGTDEKYKLSVSGEVDLPSPAYQVMWKQGPMDRANPPSLRLKLTTENNSEGASIQVISPTKIEYTLETLVPAMKQVIISCGDNVIATVPVASTRT</sequence>
<comment type="caution">
    <text evidence="1">The sequence shown here is derived from an EMBL/GenBank/DDBJ whole genome shotgun (WGS) entry which is preliminary data.</text>
</comment>
<gene>
    <name evidence="1" type="ORF">PGX00_07445</name>
</gene>
<protein>
    <recommendedName>
        <fullName evidence="3">Lipoprotein</fullName>
    </recommendedName>
</protein>
<dbReference type="PROSITE" id="PS51257">
    <property type="entry name" value="PROKAR_LIPOPROTEIN"/>
    <property type="match status" value="1"/>
</dbReference>
<accession>A0ABT4YPL8</accession>
<reference evidence="1 2" key="1">
    <citation type="submission" date="2023-01" db="EMBL/GenBank/DDBJ databases">
        <title>Vibrio sp. KJ40-1 sp.nov, isolated from marine algae.</title>
        <authorList>
            <person name="Butt M."/>
            <person name="Kim J.M.J."/>
            <person name="Jeon C.O.C."/>
        </authorList>
    </citation>
    <scope>NUCLEOTIDE SEQUENCE [LARGE SCALE GENOMIC DNA]</scope>
    <source>
        <strain evidence="1 2">KJ40-1</strain>
    </source>
</reference>
<dbReference type="EMBL" id="JAQLOI010000001">
    <property type="protein sequence ID" value="MDB1123503.1"/>
    <property type="molecule type" value="Genomic_DNA"/>
</dbReference>
<evidence type="ECO:0000313" key="1">
    <source>
        <dbReference type="EMBL" id="MDB1123503.1"/>
    </source>
</evidence>
<evidence type="ECO:0000313" key="2">
    <source>
        <dbReference type="Proteomes" id="UP001210678"/>
    </source>
</evidence>
<organism evidence="1 2">
    <name type="scientific">Vibrio algarum</name>
    <dbReference type="NCBI Taxonomy" id="3020714"/>
    <lineage>
        <taxon>Bacteria</taxon>
        <taxon>Pseudomonadati</taxon>
        <taxon>Pseudomonadota</taxon>
        <taxon>Gammaproteobacteria</taxon>
        <taxon>Vibrionales</taxon>
        <taxon>Vibrionaceae</taxon>
        <taxon>Vibrio</taxon>
    </lineage>
</organism>
<name>A0ABT4YPL8_9VIBR</name>
<proteinExistence type="predicted"/>
<evidence type="ECO:0008006" key="3">
    <source>
        <dbReference type="Google" id="ProtNLM"/>
    </source>
</evidence>
<keyword evidence="2" id="KW-1185">Reference proteome</keyword>